<dbReference type="EC" id="3.1.26.4" evidence="3"/>
<comment type="similarity">
    <text evidence="2">Belongs to the RNase H family.</text>
</comment>
<gene>
    <name evidence="9" type="ORF">V5O48_000628</name>
</gene>
<evidence type="ECO:0000256" key="4">
    <source>
        <dbReference type="ARBA" id="ARBA00022722"/>
    </source>
</evidence>
<evidence type="ECO:0000256" key="7">
    <source>
        <dbReference type="ARBA" id="ARBA00022801"/>
    </source>
</evidence>
<keyword evidence="7" id="KW-0378">Hydrolase</keyword>
<dbReference type="InterPro" id="IPR012337">
    <property type="entry name" value="RNaseH-like_sf"/>
</dbReference>
<dbReference type="InterPro" id="IPR050092">
    <property type="entry name" value="RNase_H"/>
</dbReference>
<keyword evidence="10" id="KW-1185">Reference proteome</keyword>
<evidence type="ECO:0000313" key="9">
    <source>
        <dbReference type="EMBL" id="KAL0581364.1"/>
    </source>
</evidence>
<dbReference type="SUPFAM" id="SSF53098">
    <property type="entry name" value="Ribonuclease H-like"/>
    <property type="match status" value="1"/>
</dbReference>
<evidence type="ECO:0000256" key="1">
    <source>
        <dbReference type="ARBA" id="ARBA00000077"/>
    </source>
</evidence>
<dbReference type="Pfam" id="PF00075">
    <property type="entry name" value="RNase_H"/>
    <property type="match status" value="1"/>
</dbReference>
<dbReference type="InterPro" id="IPR002156">
    <property type="entry name" value="RNaseH_domain"/>
</dbReference>
<evidence type="ECO:0000259" key="8">
    <source>
        <dbReference type="PROSITE" id="PS50879"/>
    </source>
</evidence>
<accession>A0ABR3G0J6</accession>
<dbReference type="Proteomes" id="UP001465976">
    <property type="component" value="Unassembled WGS sequence"/>
</dbReference>
<comment type="catalytic activity">
    <reaction evidence="1">
        <text>Endonucleolytic cleavage to 5'-phosphomonoester.</text>
        <dbReference type="EC" id="3.1.26.4"/>
    </reaction>
</comment>
<dbReference type="InterPro" id="IPR036397">
    <property type="entry name" value="RNaseH_sf"/>
</dbReference>
<protein>
    <recommendedName>
        <fullName evidence="3">ribonuclease H</fullName>
        <ecNumber evidence="3">3.1.26.4</ecNumber>
    </recommendedName>
</protein>
<dbReference type="PANTHER" id="PTHR10642">
    <property type="entry name" value="RIBONUCLEASE H1"/>
    <property type="match status" value="1"/>
</dbReference>
<keyword evidence="4" id="KW-0540">Nuclease</keyword>
<keyword evidence="6" id="KW-0255">Endonuclease</keyword>
<feature type="domain" description="RNase H type-1" evidence="8">
    <location>
        <begin position="58"/>
        <end position="232"/>
    </location>
</feature>
<reference evidence="9 10" key="1">
    <citation type="submission" date="2024-02" db="EMBL/GenBank/DDBJ databases">
        <title>A draft genome for the cacao thread blight pathogen Marasmius crinis-equi.</title>
        <authorList>
            <person name="Cohen S.P."/>
            <person name="Baruah I.K."/>
            <person name="Amoako-Attah I."/>
            <person name="Bukari Y."/>
            <person name="Meinhardt L.W."/>
            <person name="Bailey B.A."/>
        </authorList>
    </citation>
    <scope>NUCLEOTIDE SEQUENCE [LARGE SCALE GENOMIC DNA]</scope>
    <source>
        <strain evidence="9 10">GH-76</strain>
    </source>
</reference>
<proteinExistence type="inferred from homology"/>
<dbReference type="Gene3D" id="3.30.420.10">
    <property type="entry name" value="Ribonuclease H-like superfamily/Ribonuclease H"/>
    <property type="match status" value="1"/>
</dbReference>
<dbReference type="CDD" id="cd13934">
    <property type="entry name" value="RNase_H_Dikarya_like"/>
    <property type="match status" value="1"/>
</dbReference>
<evidence type="ECO:0000256" key="3">
    <source>
        <dbReference type="ARBA" id="ARBA00012180"/>
    </source>
</evidence>
<dbReference type="PANTHER" id="PTHR10642:SF26">
    <property type="entry name" value="RIBONUCLEASE H1"/>
    <property type="match status" value="1"/>
</dbReference>
<sequence length="237" mass="26547">MSLLSYPESQDIASVERSFNVCEGCLSSLGDAPLFRSCPSCGCFFVNCCQHANFETVCHRLPTVFTDGACLDNGRNGARSGVGVALGVYPEEQFSAPVCNLNYGVDMKRTSQRAELLAALEGLRIISSSDKPCHAARTMRHEETRDEVDKKFWIIATDSEYVVKGIAEWLPRWKRNGYRNASGNRVANLDLFLLLDEELEKHENERNVSIGFFHVRRELNSIADDLARRGARRDVPP</sequence>
<comment type="caution">
    <text evidence="9">The sequence shown here is derived from an EMBL/GenBank/DDBJ whole genome shotgun (WGS) entry which is preliminary data.</text>
</comment>
<name>A0ABR3G0J6_9AGAR</name>
<keyword evidence="5" id="KW-0479">Metal-binding</keyword>
<evidence type="ECO:0000313" key="10">
    <source>
        <dbReference type="Proteomes" id="UP001465976"/>
    </source>
</evidence>
<evidence type="ECO:0000256" key="6">
    <source>
        <dbReference type="ARBA" id="ARBA00022759"/>
    </source>
</evidence>
<dbReference type="PROSITE" id="PS50879">
    <property type="entry name" value="RNASE_H_1"/>
    <property type="match status" value="1"/>
</dbReference>
<organism evidence="9 10">
    <name type="scientific">Marasmius crinis-equi</name>
    <dbReference type="NCBI Taxonomy" id="585013"/>
    <lineage>
        <taxon>Eukaryota</taxon>
        <taxon>Fungi</taxon>
        <taxon>Dikarya</taxon>
        <taxon>Basidiomycota</taxon>
        <taxon>Agaricomycotina</taxon>
        <taxon>Agaricomycetes</taxon>
        <taxon>Agaricomycetidae</taxon>
        <taxon>Agaricales</taxon>
        <taxon>Marasmiineae</taxon>
        <taxon>Marasmiaceae</taxon>
        <taxon>Marasmius</taxon>
    </lineage>
</organism>
<evidence type="ECO:0000256" key="5">
    <source>
        <dbReference type="ARBA" id="ARBA00022723"/>
    </source>
</evidence>
<evidence type="ECO:0000256" key="2">
    <source>
        <dbReference type="ARBA" id="ARBA00005300"/>
    </source>
</evidence>
<dbReference type="EMBL" id="JBAHYK010000011">
    <property type="protein sequence ID" value="KAL0581364.1"/>
    <property type="molecule type" value="Genomic_DNA"/>
</dbReference>